<gene>
    <name evidence="1" type="ORF">IDM40_26110</name>
</gene>
<organism evidence="1 2">
    <name type="scientific">Nocardiopsis coralli</name>
    <dbReference type="NCBI Taxonomy" id="2772213"/>
    <lineage>
        <taxon>Bacteria</taxon>
        <taxon>Bacillati</taxon>
        <taxon>Actinomycetota</taxon>
        <taxon>Actinomycetes</taxon>
        <taxon>Streptosporangiales</taxon>
        <taxon>Nocardiopsidaceae</taxon>
        <taxon>Nocardiopsis</taxon>
    </lineage>
</organism>
<reference evidence="1 2" key="1">
    <citation type="submission" date="2020-09" db="EMBL/GenBank/DDBJ databases">
        <title>Diversity and distribution of actinomycetes associated with coral in the coast of Hainan.</title>
        <authorList>
            <person name="Li F."/>
        </authorList>
    </citation>
    <scope>NUCLEOTIDE SEQUENCE [LARGE SCALE GENOMIC DNA]</scope>
    <source>
        <strain evidence="1 2">HNM0947</strain>
    </source>
</reference>
<keyword evidence="2" id="KW-1185">Reference proteome</keyword>
<sequence>MIPPYTSAWTESLKAEGEAKGKALGMAEALVMVLESRGHTLTDQTRDRIFSCTDPDQFHTWFDAALTTVIHQELTG</sequence>
<proteinExistence type="predicted"/>
<evidence type="ECO:0000313" key="2">
    <source>
        <dbReference type="Proteomes" id="UP000806528"/>
    </source>
</evidence>
<accession>A0ABR9PEA0</accession>
<evidence type="ECO:0000313" key="1">
    <source>
        <dbReference type="EMBL" id="MBE3002148.1"/>
    </source>
</evidence>
<dbReference type="RefSeq" id="WP_193124737.1">
    <property type="nucleotide sequence ID" value="NZ_JADBGI010000035.1"/>
</dbReference>
<dbReference type="Proteomes" id="UP000806528">
    <property type="component" value="Unassembled WGS sequence"/>
</dbReference>
<name>A0ABR9PEA0_9ACTN</name>
<dbReference type="EMBL" id="JADBGI010000035">
    <property type="protein sequence ID" value="MBE3002148.1"/>
    <property type="molecule type" value="Genomic_DNA"/>
</dbReference>
<comment type="caution">
    <text evidence="1">The sequence shown here is derived from an EMBL/GenBank/DDBJ whole genome shotgun (WGS) entry which is preliminary data.</text>
</comment>
<protein>
    <submittedName>
        <fullName evidence="1">Uncharacterized protein</fullName>
    </submittedName>
</protein>